<comment type="caution">
    <text evidence="2">The sequence shown here is derived from an EMBL/GenBank/DDBJ whole genome shotgun (WGS) entry which is preliminary data.</text>
</comment>
<reference evidence="3" key="1">
    <citation type="journal article" date="2019" name="Int. J. Syst. Evol. Microbiol.">
        <title>The Global Catalogue of Microorganisms (GCM) 10K type strain sequencing project: providing services to taxonomists for standard genome sequencing and annotation.</title>
        <authorList>
            <consortium name="The Broad Institute Genomics Platform"/>
            <consortium name="The Broad Institute Genome Sequencing Center for Infectious Disease"/>
            <person name="Wu L."/>
            <person name="Ma J."/>
        </authorList>
    </citation>
    <scope>NUCLEOTIDE SEQUENCE [LARGE SCALE GENOMIC DNA]</scope>
    <source>
        <strain evidence="3">CGMCC 1.6960</strain>
    </source>
</reference>
<name>A0ABQ2KJ16_9MICO</name>
<feature type="transmembrane region" description="Helical" evidence="1">
    <location>
        <begin position="39"/>
        <end position="64"/>
    </location>
</feature>
<sequence>MDSPAPYRERLAPSWWLPLALLLIVPAVLAVFLPISLEWGAVVAVVVYAAALAALWVSAPVIAVDGGELRAGRARIGVEHLGEPEALEGDAAREAMRTGWDARAHHVTVAWTRSLVRVPVEDPADPTSSWVVSSRRPHALAAAIEAARG</sequence>
<dbReference type="Pfam" id="PF11292">
    <property type="entry name" value="DUF3093"/>
    <property type="match status" value="1"/>
</dbReference>
<feature type="transmembrane region" description="Helical" evidence="1">
    <location>
        <begin position="12"/>
        <end position="33"/>
    </location>
</feature>
<accession>A0ABQ2KJ16</accession>
<keyword evidence="1" id="KW-1133">Transmembrane helix</keyword>
<evidence type="ECO:0000313" key="3">
    <source>
        <dbReference type="Proteomes" id="UP000626982"/>
    </source>
</evidence>
<gene>
    <name evidence="2" type="ORF">GCM10010968_13810</name>
</gene>
<organism evidence="2 3">
    <name type="scientific">Agrococcus terreus</name>
    <dbReference type="NCBI Taxonomy" id="574649"/>
    <lineage>
        <taxon>Bacteria</taxon>
        <taxon>Bacillati</taxon>
        <taxon>Actinomycetota</taxon>
        <taxon>Actinomycetes</taxon>
        <taxon>Micrococcales</taxon>
        <taxon>Microbacteriaceae</taxon>
        <taxon>Agrococcus</taxon>
    </lineage>
</organism>
<evidence type="ECO:0000256" key="1">
    <source>
        <dbReference type="SAM" id="Phobius"/>
    </source>
</evidence>
<protein>
    <recommendedName>
        <fullName evidence="4">DUF3093 domain-containing protein</fullName>
    </recommendedName>
</protein>
<dbReference type="Proteomes" id="UP000626982">
    <property type="component" value="Unassembled WGS sequence"/>
</dbReference>
<dbReference type="InterPro" id="IPR021443">
    <property type="entry name" value="DUF3093"/>
</dbReference>
<dbReference type="RefSeq" id="WP_188717426.1">
    <property type="nucleotide sequence ID" value="NZ_BAABBD010000002.1"/>
</dbReference>
<keyword evidence="3" id="KW-1185">Reference proteome</keyword>
<dbReference type="EMBL" id="BMLM01000001">
    <property type="protein sequence ID" value="GGN83257.1"/>
    <property type="molecule type" value="Genomic_DNA"/>
</dbReference>
<proteinExistence type="predicted"/>
<keyword evidence="1" id="KW-0812">Transmembrane</keyword>
<evidence type="ECO:0008006" key="4">
    <source>
        <dbReference type="Google" id="ProtNLM"/>
    </source>
</evidence>
<keyword evidence="1" id="KW-0472">Membrane</keyword>
<evidence type="ECO:0000313" key="2">
    <source>
        <dbReference type="EMBL" id="GGN83257.1"/>
    </source>
</evidence>